<gene>
    <name evidence="1" type="ORF">HD593_002080</name>
</gene>
<dbReference type="EMBL" id="JACHMI010000001">
    <property type="protein sequence ID" value="MBB6547285.1"/>
    <property type="molecule type" value="Genomic_DNA"/>
</dbReference>
<evidence type="ECO:0000313" key="1">
    <source>
        <dbReference type="EMBL" id="MBB6547285.1"/>
    </source>
</evidence>
<comment type="caution">
    <text evidence="1">The sequence shown here is derived from an EMBL/GenBank/DDBJ whole genome shotgun (WGS) entry which is preliminary data.</text>
</comment>
<evidence type="ECO:0008006" key="3">
    <source>
        <dbReference type="Google" id="ProtNLM"/>
    </source>
</evidence>
<name>A0A7X0NPK6_9ACTN</name>
<dbReference type="RefSeq" id="WP_185101954.1">
    <property type="nucleotide sequence ID" value="NZ_JACHMI010000001.1"/>
</dbReference>
<accession>A0A7X0NPK6</accession>
<keyword evidence="2" id="KW-1185">Reference proteome</keyword>
<protein>
    <recommendedName>
        <fullName evidence="3">2OG-Fe(II) oxygenase</fullName>
    </recommendedName>
</protein>
<sequence length="273" mass="29463">MVAVKSQYTYDDSVAATSVYTLFDAEVVEELTHDHLVRLAAGVVGALQIKNFFTTAECTAIVDGVNAAEMGSYAFTPPIAKLGPAAYDFYKTGELGDAYFDNAERDAKARATLLDGEDPLGTAMDRLSAAWGNRVQRATSGGRPMYAGMIREINNSALMHFDEIARECPTGLDQIPVAQLAFNCHLSKPDGGGEAVVFRRGWKPSDEAHRDGYGYATYLTESEPSVSVNPDVGDAIMFDPRNYHLVTPCTGGRRITLSFFVGLTGAGPLVVWS</sequence>
<dbReference type="Gene3D" id="2.60.120.620">
    <property type="entry name" value="q2cbj1_9rhob like domain"/>
    <property type="match status" value="1"/>
</dbReference>
<proteinExistence type="predicted"/>
<dbReference type="InterPro" id="IPR055091">
    <property type="entry name" value="WelO5-like"/>
</dbReference>
<dbReference type="AlphaFoldDB" id="A0A7X0NPK6"/>
<reference evidence="1 2" key="1">
    <citation type="submission" date="2020-08" db="EMBL/GenBank/DDBJ databases">
        <title>Sequencing the genomes of 1000 actinobacteria strains.</title>
        <authorList>
            <person name="Klenk H.-P."/>
        </authorList>
    </citation>
    <scope>NUCLEOTIDE SEQUENCE [LARGE SCALE GENOMIC DNA]</scope>
    <source>
        <strain evidence="1 2">DSM 43768</strain>
    </source>
</reference>
<organism evidence="1 2">
    <name type="scientific">Nonomuraea rubra</name>
    <dbReference type="NCBI Taxonomy" id="46180"/>
    <lineage>
        <taxon>Bacteria</taxon>
        <taxon>Bacillati</taxon>
        <taxon>Actinomycetota</taxon>
        <taxon>Actinomycetes</taxon>
        <taxon>Streptosporangiales</taxon>
        <taxon>Streptosporangiaceae</taxon>
        <taxon>Nonomuraea</taxon>
    </lineage>
</organism>
<dbReference type="Proteomes" id="UP000565579">
    <property type="component" value="Unassembled WGS sequence"/>
</dbReference>
<dbReference type="Pfam" id="PF22814">
    <property type="entry name" value="WelO5"/>
    <property type="match status" value="1"/>
</dbReference>
<evidence type="ECO:0000313" key="2">
    <source>
        <dbReference type="Proteomes" id="UP000565579"/>
    </source>
</evidence>